<dbReference type="SUPFAM" id="SSF53067">
    <property type="entry name" value="Actin-like ATPase domain"/>
    <property type="match status" value="1"/>
</dbReference>
<dbReference type="InterPro" id="IPR013126">
    <property type="entry name" value="Hsp_70_fam"/>
</dbReference>
<keyword evidence="5" id="KW-1185">Reference proteome</keyword>
<keyword evidence="1" id="KW-0547">Nucleotide-binding</keyword>
<comment type="caution">
    <text evidence="4">The sequence shown here is derived from an EMBL/GenBank/DDBJ whole genome shotgun (WGS) entry which is preliminary data.</text>
</comment>
<dbReference type="Proteomes" id="UP000431401">
    <property type="component" value="Unassembled WGS sequence"/>
</dbReference>
<dbReference type="Gene3D" id="3.90.640.10">
    <property type="entry name" value="Actin, Chain A, domain 4"/>
    <property type="match status" value="1"/>
</dbReference>
<evidence type="ECO:0000256" key="2">
    <source>
        <dbReference type="ARBA" id="ARBA00022840"/>
    </source>
</evidence>
<sequence length="377" mass="38003">MAVGLGMSIGTVTTVCAIAPAGGEPVPQPVTRRTTLTFDSAGAVRVGRIPPHGRAISDFADLTQPCLPVARVGRRTLTAADLVATVVGSVSAEALGASGAGRRDRPVGATIAVTHPVVYPAALIADLRAALAVAGRADAVLVSEPVAAAAWLSATHGPLPPGLTLVYDLGGSGLTLSLVRVGAGCGPDPIVGAPVRSAEYGGRAFGAEVARCAARAVRAGSAPLSDAGMGALRGAHVRRSLAEVYRCLRLADVTMADVDRVLLIGGAARPPEVAAVLAEALARPVVVAPDPARTVAEGAAILARRAAELARSAEIRQRRAGRAPAARVVRRLVRTAVLVGAVLAAVAMLAAVPGDCAHTTTGSFGAVLQFDTQTYRT</sequence>
<dbReference type="Pfam" id="PF00012">
    <property type="entry name" value="HSP70"/>
    <property type="match status" value="1"/>
</dbReference>
<keyword evidence="3" id="KW-0143">Chaperone</keyword>
<gene>
    <name evidence="4" type="primary">hscA_1</name>
    <name evidence="4" type="ORF">NRB56_21500</name>
</gene>
<evidence type="ECO:0000313" key="4">
    <source>
        <dbReference type="EMBL" id="MQY26579.1"/>
    </source>
</evidence>
<dbReference type="AlphaFoldDB" id="A0A7K0DLN5"/>
<keyword evidence="2" id="KW-0067">ATP-binding</keyword>
<dbReference type="GO" id="GO:0005524">
    <property type="term" value="F:ATP binding"/>
    <property type="evidence" value="ECO:0007669"/>
    <property type="project" value="UniProtKB-KW"/>
</dbReference>
<accession>A0A7K0DLN5</accession>
<dbReference type="GO" id="GO:0140662">
    <property type="term" value="F:ATP-dependent protein folding chaperone"/>
    <property type="evidence" value="ECO:0007669"/>
    <property type="project" value="InterPro"/>
</dbReference>
<dbReference type="InterPro" id="IPR043129">
    <property type="entry name" value="ATPase_NBD"/>
</dbReference>
<evidence type="ECO:0000313" key="5">
    <source>
        <dbReference type="Proteomes" id="UP000431401"/>
    </source>
</evidence>
<proteinExistence type="predicted"/>
<dbReference type="Gene3D" id="3.30.420.40">
    <property type="match status" value="3"/>
</dbReference>
<dbReference type="PANTHER" id="PTHR42749:SF1">
    <property type="entry name" value="CELL SHAPE-DETERMINING PROTEIN MREB"/>
    <property type="match status" value="1"/>
</dbReference>
<dbReference type="OrthoDB" id="5173286at2"/>
<reference evidence="4 5" key="1">
    <citation type="submission" date="2019-10" db="EMBL/GenBank/DDBJ databases">
        <title>Nocardia macrotermitis sp. nov. and Nocardia aurantia sp. nov., isolated from the gut of fungus growing-termite Macrotermes natalensis.</title>
        <authorList>
            <person name="Benndorf R."/>
            <person name="Schwitalla J."/>
            <person name="Martin K."/>
            <person name="De Beer W."/>
            <person name="Kaster A.-K."/>
            <person name="Vollmers J."/>
            <person name="Poulsen M."/>
            <person name="Beemelmanns C."/>
        </authorList>
    </citation>
    <scope>NUCLEOTIDE SEQUENCE [LARGE SCALE GENOMIC DNA]</scope>
    <source>
        <strain evidence="4 5">RB56</strain>
    </source>
</reference>
<protein>
    <submittedName>
        <fullName evidence="4">Chaperone protein HscA</fullName>
    </submittedName>
</protein>
<dbReference type="PANTHER" id="PTHR42749">
    <property type="entry name" value="CELL SHAPE-DETERMINING PROTEIN MREB"/>
    <property type="match status" value="1"/>
</dbReference>
<name>A0A7K0DLN5_9NOCA</name>
<organism evidence="4 5">
    <name type="scientific">Nocardia aurantia</name>
    <dbReference type="NCBI Taxonomy" id="2585199"/>
    <lineage>
        <taxon>Bacteria</taxon>
        <taxon>Bacillati</taxon>
        <taxon>Actinomycetota</taxon>
        <taxon>Actinomycetes</taxon>
        <taxon>Mycobacteriales</taxon>
        <taxon>Nocardiaceae</taxon>
        <taxon>Nocardia</taxon>
    </lineage>
</organism>
<evidence type="ECO:0000256" key="3">
    <source>
        <dbReference type="ARBA" id="ARBA00023186"/>
    </source>
</evidence>
<evidence type="ECO:0000256" key="1">
    <source>
        <dbReference type="ARBA" id="ARBA00022741"/>
    </source>
</evidence>
<dbReference type="EMBL" id="WEGI01000004">
    <property type="protein sequence ID" value="MQY26579.1"/>
    <property type="molecule type" value="Genomic_DNA"/>
</dbReference>